<dbReference type="STRING" id="225164.V3ZK12"/>
<feature type="non-terminal residue" evidence="4">
    <location>
        <position position="1"/>
    </location>
</feature>
<dbReference type="PANTHER" id="PTHR19860:SF42">
    <property type="entry name" value="RING-TYPE DOMAIN-CONTAINING PROTEIN"/>
    <property type="match status" value="1"/>
</dbReference>
<evidence type="ECO:0008006" key="6">
    <source>
        <dbReference type="Google" id="ProtNLM"/>
    </source>
</evidence>
<protein>
    <recommendedName>
        <fullName evidence="6">DUF4062 domain-containing protein</fullName>
    </recommendedName>
</protein>
<keyword evidence="1" id="KW-0677">Repeat</keyword>
<dbReference type="Gene3D" id="3.40.50.300">
    <property type="entry name" value="P-loop containing nucleotide triphosphate hydrolases"/>
    <property type="match status" value="1"/>
</dbReference>
<dbReference type="Pfam" id="PF13271">
    <property type="entry name" value="DUF4062"/>
    <property type="match status" value="1"/>
</dbReference>
<dbReference type="OMA" id="CLMESDG"/>
<dbReference type="EMBL" id="KB203470">
    <property type="protein sequence ID" value="ESO84587.1"/>
    <property type="molecule type" value="Genomic_DNA"/>
</dbReference>
<dbReference type="AlphaFoldDB" id="V3ZK12"/>
<dbReference type="GO" id="GO:0080008">
    <property type="term" value="C:Cul4-RING E3 ubiquitin ligase complex"/>
    <property type="evidence" value="ECO:0007669"/>
    <property type="project" value="TreeGrafter"/>
</dbReference>
<reference evidence="4 5" key="1">
    <citation type="journal article" date="2013" name="Nature">
        <title>Insights into bilaterian evolution from three spiralian genomes.</title>
        <authorList>
            <person name="Simakov O."/>
            <person name="Marletaz F."/>
            <person name="Cho S.J."/>
            <person name="Edsinger-Gonzales E."/>
            <person name="Havlak P."/>
            <person name="Hellsten U."/>
            <person name="Kuo D.H."/>
            <person name="Larsson T."/>
            <person name="Lv J."/>
            <person name="Arendt D."/>
            <person name="Savage R."/>
            <person name="Osoegawa K."/>
            <person name="de Jong P."/>
            <person name="Grimwood J."/>
            <person name="Chapman J.A."/>
            <person name="Shapiro H."/>
            <person name="Aerts A."/>
            <person name="Otillar R.P."/>
            <person name="Terry A.Y."/>
            <person name="Boore J.L."/>
            <person name="Grigoriev I.V."/>
            <person name="Lindberg D.R."/>
            <person name="Seaver E.C."/>
            <person name="Weisblat D.A."/>
            <person name="Putnam N.H."/>
            <person name="Rokhsar D.S."/>
        </authorList>
    </citation>
    <scope>NUCLEOTIDE SEQUENCE [LARGE SCALE GENOMIC DNA]</scope>
</reference>
<feature type="domain" description="Nephrocystin 3-like N-terminal" evidence="3">
    <location>
        <begin position="270"/>
        <end position="386"/>
    </location>
</feature>
<proteinExistence type="predicted"/>
<sequence length="566" mass="65208">VCFQRKQWKTVRLFISSTFKDMNNEREYLVKTVVPALRQWCDERKLRLIECDLRWGVPKDADTRETLMACLSEIDRCREENVYPYFLCMLSERYGYVCDAMDVPEDIKGRYNWLPGMSVTALEIFTGAYWDRSPHALFMLRDGSFISDIKDDSIREYFTEQKPDSIDSLKTLKDKIKSTFPKNQVKEYKCQIKDQDDGKVILTGFEKFGNDIIKHFKGALTHHYPNDALGEEMTEVEILREEQKDFLLQRSGVLLGRDDAVNTIKDYIEDTSKNSKMLLLAGFPGAGKSSLMAYSAKMALQRPDYKVFYHFVGATPDSTNPYNILSRIYRECMPSEDNIPKDVEEMIRFAPTMFQTSTKTTLSKHYKKLVVFIDALNQMEEEANSAELSWLPKEMFPGLRIIVSTLEGKYLNALTKAKIKPQQLLVEPLKPEVRRQIVVEILQEFNKQLDEEQLSVLVAKEDSGRPLWLSIACEELRVYGDFKTLIDKIVSLPKDLAGLTTMVLDRIGKDYGEEFVRATLCVLETSRFGLMESEILELLALKPIDYNPSVPANNKTGKRISMAQVR</sequence>
<dbReference type="PANTHER" id="PTHR19860">
    <property type="entry name" value="DDB1- AND CUL4-ASSOCIATED FACTOR 12-RELATED"/>
    <property type="match status" value="1"/>
</dbReference>
<dbReference type="InterPro" id="IPR056884">
    <property type="entry name" value="NPHP3-like_N"/>
</dbReference>
<dbReference type="InterPro" id="IPR051191">
    <property type="entry name" value="DCAF12"/>
</dbReference>
<dbReference type="SUPFAM" id="SSF52540">
    <property type="entry name" value="P-loop containing nucleoside triphosphate hydrolases"/>
    <property type="match status" value="1"/>
</dbReference>
<dbReference type="CTD" id="20233258"/>
<dbReference type="HOGENOM" id="CLU_024712_0_0_1"/>
<organism evidence="4 5">
    <name type="scientific">Lottia gigantea</name>
    <name type="common">Giant owl limpet</name>
    <dbReference type="NCBI Taxonomy" id="225164"/>
    <lineage>
        <taxon>Eukaryota</taxon>
        <taxon>Metazoa</taxon>
        <taxon>Spiralia</taxon>
        <taxon>Lophotrochozoa</taxon>
        <taxon>Mollusca</taxon>
        <taxon>Gastropoda</taxon>
        <taxon>Patellogastropoda</taxon>
        <taxon>Lottioidea</taxon>
        <taxon>Lottiidae</taxon>
        <taxon>Lottia</taxon>
    </lineage>
</organism>
<dbReference type="KEGG" id="lgi:LOTGIDRAFT_132036"/>
<evidence type="ECO:0000259" key="3">
    <source>
        <dbReference type="Pfam" id="PF24883"/>
    </source>
</evidence>
<feature type="domain" description="DUF4062" evidence="2">
    <location>
        <begin position="12"/>
        <end position="99"/>
    </location>
</feature>
<dbReference type="OrthoDB" id="6125692at2759"/>
<dbReference type="RefSeq" id="XP_009064787.1">
    <property type="nucleotide sequence ID" value="XM_009066539.1"/>
</dbReference>
<dbReference type="Pfam" id="PF24883">
    <property type="entry name" value="NPHP3_N"/>
    <property type="match status" value="1"/>
</dbReference>
<evidence type="ECO:0000256" key="1">
    <source>
        <dbReference type="ARBA" id="ARBA00022737"/>
    </source>
</evidence>
<keyword evidence="5" id="KW-1185">Reference proteome</keyword>
<dbReference type="InterPro" id="IPR027417">
    <property type="entry name" value="P-loop_NTPase"/>
</dbReference>
<evidence type="ECO:0000313" key="4">
    <source>
        <dbReference type="EMBL" id="ESO84587.1"/>
    </source>
</evidence>
<dbReference type="InterPro" id="IPR025139">
    <property type="entry name" value="DUF4062"/>
</dbReference>
<accession>V3ZK12</accession>
<gene>
    <name evidence="4" type="ORF">LOTGIDRAFT_132036</name>
</gene>
<dbReference type="Proteomes" id="UP000030746">
    <property type="component" value="Unassembled WGS sequence"/>
</dbReference>
<evidence type="ECO:0000259" key="2">
    <source>
        <dbReference type="Pfam" id="PF13271"/>
    </source>
</evidence>
<name>V3ZK12_LOTGI</name>
<dbReference type="GeneID" id="20233258"/>
<evidence type="ECO:0000313" key="5">
    <source>
        <dbReference type="Proteomes" id="UP000030746"/>
    </source>
</evidence>